<protein>
    <submittedName>
        <fullName evidence="1">Uncharacterized protein</fullName>
    </submittedName>
</protein>
<dbReference type="Proteomes" id="UP000032633">
    <property type="component" value="Chromosome"/>
</dbReference>
<dbReference type="AlphaFoldDB" id="A0A0D5NLR6"/>
<accession>A0A0D5NLR6</accession>
<keyword evidence="2" id="KW-1185">Reference proteome</keyword>
<dbReference type="HOGENOM" id="CLU_2207452_0_0_9"/>
<dbReference type="EMBL" id="CP011058">
    <property type="protein sequence ID" value="AJY76264.1"/>
    <property type="molecule type" value="Genomic_DNA"/>
</dbReference>
<dbReference type="PATRIC" id="fig|1126833.4.peg.4177"/>
<dbReference type="RefSeq" id="WP_045671692.1">
    <property type="nucleotide sequence ID" value="NZ_CP011058.1"/>
</dbReference>
<reference evidence="2" key="2">
    <citation type="submission" date="2015-03" db="EMBL/GenBank/DDBJ databases">
        <title>Genome sequence of Paenibacillus beijingensis strain DSM 24997T.</title>
        <authorList>
            <person name="Kwak Y."/>
            <person name="Shin J.-H."/>
        </authorList>
    </citation>
    <scope>NUCLEOTIDE SEQUENCE [LARGE SCALE GENOMIC DNA]</scope>
    <source>
        <strain evidence="2">DSM 24997</strain>
    </source>
</reference>
<gene>
    <name evidence="1" type="ORF">VN24_18985</name>
</gene>
<evidence type="ECO:0000313" key="2">
    <source>
        <dbReference type="Proteomes" id="UP000032633"/>
    </source>
</evidence>
<proteinExistence type="predicted"/>
<name>A0A0D5NLR6_9BACL</name>
<organism evidence="1 2">
    <name type="scientific">Paenibacillus beijingensis</name>
    <dbReference type="NCBI Taxonomy" id="1126833"/>
    <lineage>
        <taxon>Bacteria</taxon>
        <taxon>Bacillati</taxon>
        <taxon>Bacillota</taxon>
        <taxon>Bacilli</taxon>
        <taxon>Bacillales</taxon>
        <taxon>Paenibacillaceae</taxon>
        <taxon>Paenibacillus</taxon>
    </lineage>
</organism>
<dbReference type="KEGG" id="pbj:VN24_18985"/>
<reference evidence="1 2" key="1">
    <citation type="journal article" date="2015" name="J. Biotechnol.">
        <title>Complete genome sequence of Paenibacillus beijingensis 7188(T) (=DSM 24997(T)), a novel rhizobacterium from jujube garden soil.</title>
        <authorList>
            <person name="Kwak Y."/>
            <person name="Shin J.H."/>
        </authorList>
    </citation>
    <scope>NUCLEOTIDE SEQUENCE [LARGE SCALE GENOMIC DNA]</scope>
    <source>
        <strain evidence="1 2">DSM 24997</strain>
    </source>
</reference>
<dbReference type="OrthoDB" id="2627157at2"/>
<evidence type="ECO:0000313" key="1">
    <source>
        <dbReference type="EMBL" id="AJY76264.1"/>
    </source>
</evidence>
<sequence length="108" mass="12572">MNQKNKIQFGLAMVTPKGLLFNNKFYSNQAMIKSKWFELSEREGNWHVPVLYSPAFPTKLFLFDMNSIEVATAIEHTSSISKEEVETYFQVMSNLKELFVEQKKGEDK</sequence>